<dbReference type="InterPro" id="IPR043140">
    <property type="entry name" value="Ribosomal_uS14_sf"/>
</dbReference>
<gene>
    <name evidence="12" type="primary">rpsN</name>
    <name evidence="12" type="ORF">DL07_07670</name>
</gene>
<evidence type="ECO:0000313" key="12">
    <source>
        <dbReference type="EMBL" id="KEO43171.1"/>
    </source>
</evidence>
<dbReference type="EMBL" id="JJMT01000034">
    <property type="protein sequence ID" value="KEO43171.1"/>
    <property type="molecule type" value="Genomic_DNA"/>
</dbReference>
<comment type="cofactor">
    <cofactor evidence="1">
        <name>Zn(2+)</name>
        <dbReference type="ChEBI" id="CHEBI:29105"/>
    </cofactor>
</comment>
<keyword evidence="6 12" id="KW-0689">Ribosomal protein</keyword>
<evidence type="ECO:0000256" key="10">
    <source>
        <dbReference type="ARBA" id="ARBA00047110"/>
    </source>
</evidence>
<comment type="similarity">
    <text evidence="11">Belongs to the universal ribosomal protein uS14 family. Zinc-binding uS14 subfamily.</text>
</comment>
<evidence type="ECO:0000256" key="4">
    <source>
        <dbReference type="ARBA" id="ARBA00022833"/>
    </source>
</evidence>
<evidence type="ECO:0000256" key="5">
    <source>
        <dbReference type="ARBA" id="ARBA00022884"/>
    </source>
</evidence>
<dbReference type="RefSeq" id="WP_037604030.1">
    <property type="nucleotide sequence ID" value="NZ_JADPCF010000020.1"/>
</dbReference>
<dbReference type="GO" id="GO:0006412">
    <property type="term" value="P:translation"/>
    <property type="evidence" value="ECO:0007669"/>
    <property type="project" value="InterPro"/>
</dbReference>
<dbReference type="InterPro" id="IPR001209">
    <property type="entry name" value="Ribosomal_uS14"/>
</dbReference>
<evidence type="ECO:0000313" key="13">
    <source>
        <dbReference type="Proteomes" id="UP000027855"/>
    </source>
</evidence>
<name>A0A074IQQ9_STRSL</name>
<dbReference type="SUPFAM" id="SSF57716">
    <property type="entry name" value="Glucocorticoid receptor-like (DNA-binding domain)"/>
    <property type="match status" value="1"/>
</dbReference>
<dbReference type="PANTHER" id="PTHR19836">
    <property type="entry name" value="30S RIBOSOMAL PROTEIN S14"/>
    <property type="match status" value="1"/>
</dbReference>
<organism evidence="12 13">
    <name type="scientific">Streptococcus salivarius</name>
    <dbReference type="NCBI Taxonomy" id="1304"/>
    <lineage>
        <taxon>Bacteria</taxon>
        <taxon>Bacillati</taxon>
        <taxon>Bacillota</taxon>
        <taxon>Bacilli</taxon>
        <taxon>Lactobacillales</taxon>
        <taxon>Streptococcaceae</taxon>
        <taxon>Streptococcus</taxon>
    </lineage>
</organism>
<dbReference type="AlphaFoldDB" id="A0A074IQQ9"/>
<evidence type="ECO:0000256" key="7">
    <source>
        <dbReference type="ARBA" id="ARBA00023274"/>
    </source>
</evidence>
<keyword evidence="7" id="KW-0687">Ribonucleoprotein</keyword>
<sequence length="59" mass="6926">MARKALIQKKKKAYPVQEYSRCLACGRPHSVYRKFKLCRICLRQQVYQGVIPGLKKASW</sequence>
<keyword evidence="3" id="KW-0699">rRNA-binding</keyword>
<comment type="caution">
    <text evidence="12">The sequence shown here is derived from an EMBL/GenBank/DDBJ whole genome shotgun (WGS) entry which is preliminary data.</text>
</comment>
<dbReference type="Gene3D" id="4.10.830.10">
    <property type="entry name" value="30s Ribosomal Protein S14, Chain N"/>
    <property type="match status" value="1"/>
</dbReference>
<evidence type="ECO:0000256" key="1">
    <source>
        <dbReference type="ARBA" id="ARBA00001947"/>
    </source>
</evidence>
<dbReference type="InterPro" id="IPR023053">
    <property type="entry name" value="Ribosomal_uS14_bact"/>
</dbReference>
<protein>
    <recommendedName>
        <fullName evidence="8">Small ribosomal subunit protein uS14</fullName>
    </recommendedName>
    <alternativeName>
        <fullName evidence="9">30S ribosomal protein S14 type Z</fullName>
    </alternativeName>
</protein>
<evidence type="ECO:0000256" key="8">
    <source>
        <dbReference type="ARBA" id="ARBA00035167"/>
    </source>
</evidence>
<keyword evidence="5" id="KW-0694">RNA-binding</keyword>
<reference evidence="12 13" key="1">
    <citation type="submission" date="2014-04" db="EMBL/GenBank/DDBJ databases">
        <title>Variable characteristics of bacteriocin-producing Streptococcus salivarius strains isolated from Malaysian subjects.</title>
        <authorList>
            <person name="Philip K."/>
            <person name="Barbour A."/>
        </authorList>
    </citation>
    <scope>NUCLEOTIDE SEQUENCE [LARGE SCALE GENOMIC DNA]</scope>
    <source>
        <strain evidence="12 13">NU10</strain>
    </source>
</reference>
<keyword evidence="4" id="KW-0862">Zinc</keyword>
<evidence type="ECO:0000256" key="2">
    <source>
        <dbReference type="ARBA" id="ARBA00022723"/>
    </source>
</evidence>
<dbReference type="PROSITE" id="PS00527">
    <property type="entry name" value="RIBOSOMAL_S14"/>
    <property type="match status" value="1"/>
</dbReference>
<accession>A0A074IQQ9</accession>
<evidence type="ECO:0000256" key="6">
    <source>
        <dbReference type="ARBA" id="ARBA00022980"/>
    </source>
</evidence>
<evidence type="ECO:0000256" key="11">
    <source>
        <dbReference type="ARBA" id="ARBA00060857"/>
    </source>
</evidence>
<dbReference type="InterPro" id="IPR018271">
    <property type="entry name" value="Ribosomal_uS14_CS"/>
</dbReference>
<dbReference type="GO" id="GO:0003735">
    <property type="term" value="F:structural constituent of ribosome"/>
    <property type="evidence" value="ECO:0007669"/>
    <property type="project" value="InterPro"/>
</dbReference>
<dbReference type="GO" id="GO:0046872">
    <property type="term" value="F:metal ion binding"/>
    <property type="evidence" value="ECO:0007669"/>
    <property type="project" value="UniProtKB-KW"/>
</dbReference>
<dbReference type="GO" id="GO:0015935">
    <property type="term" value="C:small ribosomal subunit"/>
    <property type="evidence" value="ECO:0007669"/>
    <property type="project" value="TreeGrafter"/>
</dbReference>
<proteinExistence type="inferred from homology"/>
<dbReference type="FunFam" id="4.10.830.10:FF:000001">
    <property type="entry name" value="30S ribosomal protein S14 type Z"/>
    <property type="match status" value="1"/>
</dbReference>
<dbReference type="Pfam" id="PF00253">
    <property type="entry name" value="Ribosomal_S14"/>
    <property type="match status" value="1"/>
</dbReference>
<dbReference type="NCBIfam" id="NF005974">
    <property type="entry name" value="PRK08061.1"/>
    <property type="match status" value="1"/>
</dbReference>
<evidence type="ECO:0000256" key="3">
    <source>
        <dbReference type="ARBA" id="ARBA00022730"/>
    </source>
</evidence>
<evidence type="ECO:0000256" key="9">
    <source>
        <dbReference type="ARBA" id="ARBA00035435"/>
    </source>
</evidence>
<dbReference type="PANTHER" id="PTHR19836:SF26">
    <property type="entry name" value="SMALL RIBOSOMAL SUBUNIT PROTEIN US14B"/>
    <property type="match status" value="1"/>
</dbReference>
<keyword evidence="2" id="KW-0479">Metal-binding</keyword>
<dbReference type="GO" id="GO:0019843">
    <property type="term" value="F:rRNA binding"/>
    <property type="evidence" value="ECO:0007669"/>
    <property type="project" value="UniProtKB-KW"/>
</dbReference>
<dbReference type="Proteomes" id="UP000027855">
    <property type="component" value="Unassembled WGS sequence"/>
</dbReference>
<comment type="subunit">
    <text evidence="10">Part of the 30S ribosomal subunit. Contacts proteins S3 and S10.</text>
</comment>